<feature type="region of interest" description="Disordered" evidence="1">
    <location>
        <begin position="381"/>
        <end position="403"/>
    </location>
</feature>
<sequence length="403" mass="43307">MNQEALPNEVIDAARKLRNEGARPLKPAEGLAIAQRLRAGAMSANKGLTEYLVDFVHEELGPHVTTPDPDVKSAFWSHVVENHPHLEENETLSNEYIAGAYTAAQPEGSTRFLEGTRGGRELAALRLWDKAVQDGLSLDEEEGRALASAAWSALSQEYAIATQSEAAIFAGSLAPWSVAYQTELPELRTGTGLDNIHFMYPVPERDLEGLLPETQALLSEDRVRAQIHHMRYEDPDAKRARTAEAGYVDLTMLRSLTTPEAQRAAVLDACARVAQLDGRTADVERLTAEVLSLRIEQARETPAAEDEVEREAPPAEEQTPKASAPAVSTHGQYLPGVTVNARTGPAPLESLTLPTPEKAAVSAHAFLPGVVPQVKPIAAPAVNSTPTAAPPAPEQSRDAGMGV</sequence>
<organism evidence="2 3">
    <name type="scientific">Streptomyces asoensis</name>
    <dbReference type="NCBI Taxonomy" id="249586"/>
    <lineage>
        <taxon>Bacteria</taxon>
        <taxon>Bacillati</taxon>
        <taxon>Actinomycetota</taxon>
        <taxon>Actinomycetes</taxon>
        <taxon>Kitasatosporales</taxon>
        <taxon>Streptomycetaceae</taxon>
        <taxon>Streptomyces</taxon>
    </lineage>
</organism>
<accession>A0ABQ3S2J2</accession>
<keyword evidence="3" id="KW-1185">Reference proteome</keyword>
<name>A0ABQ3S2J2_9ACTN</name>
<dbReference type="Proteomes" id="UP000649259">
    <property type="component" value="Unassembled WGS sequence"/>
</dbReference>
<gene>
    <name evidence="2" type="ORF">Saso_39930</name>
</gene>
<proteinExistence type="predicted"/>
<protein>
    <submittedName>
        <fullName evidence="2">Uncharacterized protein</fullName>
    </submittedName>
</protein>
<dbReference type="GeneID" id="91471856"/>
<evidence type="ECO:0000313" key="2">
    <source>
        <dbReference type="EMBL" id="GHI62343.1"/>
    </source>
</evidence>
<dbReference type="RefSeq" id="WP_229901494.1">
    <property type="nucleotide sequence ID" value="NZ_BMSI01000015.1"/>
</dbReference>
<reference evidence="3" key="1">
    <citation type="submission" date="2023-07" db="EMBL/GenBank/DDBJ databases">
        <title>Whole genome shotgun sequence of Streptomyces cacaoi subsp. asoensis NBRC 13813.</title>
        <authorList>
            <person name="Komaki H."/>
            <person name="Tamura T."/>
        </authorList>
    </citation>
    <scope>NUCLEOTIDE SEQUENCE [LARGE SCALE GENOMIC DNA]</scope>
    <source>
        <strain evidence="3">NBRC 13813</strain>
    </source>
</reference>
<feature type="region of interest" description="Disordered" evidence="1">
    <location>
        <begin position="298"/>
        <end position="329"/>
    </location>
</feature>
<evidence type="ECO:0000256" key="1">
    <source>
        <dbReference type="SAM" id="MobiDB-lite"/>
    </source>
</evidence>
<dbReference type="EMBL" id="BNEB01000003">
    <property type="protein sequence ID" value="GHI62343.1"/>
    <property type="molecule type" value="Genomic_DNA"/>
</dbReference>
<evidence type="ECO:0000313" key="3">
    <source>
        <dbReference type="Proteomes" id="UP000649259"/>
    </source>
</evidence>
<comment type="caution">
    <text evidence="2">The sequence shown here is derived from an EMBL/GenBank/DDBJ whole genome shotgun (WGS) entry which is preliminary data.</text>
</comment>